<accession>A0A1Q9C230</accession>
<feature type="domain" description="Reverse transcriptase" evidence="5">
    <location>
        <begin position="1716"/>
        <end position="1967"/>
    </location>
</feature>
<feature type="compositionally biased region" description="Polar residues" evidence="4">
    <location>
        <begin position="1024"/>
        <end position="1040"/>
    </location>
</feature>
<evidence type="ECO:0000256" key="2">
    <source>
        <dbReference type="ARBA" id="ARBA00022679"/>
    </source>
</evidence>
<feature type="region of interest" description="Disordered" evidence="4">
    <location>
        <begin position="1002"/>
        <end position="1040"/>
    </location>
</feature>
<keyword evidence="2" id="KW-0808">Transferase</keyword>
<dbReference type="InterPro" id="IPR001525">
    <property type="entry name" value="C5_MeTfrase"/>
</dbReference>
<proteinExistence type="predicted"/>
<dbReference type="InterPro" id="IPR029063">
    <property type="entry name" value="SAM-dependent_MTases_sf"/>
</dbReference>
<dbReference type="PROSITE" id="PS50878">
    <property type="entry name" value="RT_POL"/>
    <property type="match status" value="1"/>
</dbReference>
<name>A0A1Q9C230_SYMMI</name>
<evidence type="ECO:0000313" key="7">
    <source>
        <dbReference type="Proteomes" id="UP000186817"/>
    </source>
</evidence>
<dbReference type="Pfam" id="PF00078">
    <property type="entry name" value="RVT_1"/>
    <property type="match status" value="1"/>
</dbReference>
<keyword evidence="1" id="KW-0489">Methyltransferase</keyword>
<organism evidence="6 7">
    <name type="scientific">Symbiodinium microadriaticum</name>
    <name type="common">Dinoflagellate</name>
    <name type="synonym">Zooxanthella microadriatica</name>
    <dbReference type="NCBI Taxonomy" id="2951"/>
    <lineage>
        <taxon>Eukaryota</taxon>
        <taxon>Sar</taxon>
        <taxon>Alveolata</taxon>
        <taxon>Dinophyceae</taxon>
        <taxon>Suessiales</taxon>
        <taxon>Symbiodiniaceae</taxon>
        <taxon>Symbiodinium</taxon>
    </lineage>
</organism>
<reference evidence="6 7" key="1">
    <citation type="submission" date="2016-02" db="EMBL/GenBank/DDBJ databases">
        <title>Genome analysis of coral dinoflagellate symbionts highlights evolutionary adaptations to a symbiotic lifestyle.</title>
        <authorList>
            <person name="Aranda M."/>
            <person name="Li Y."/>
            <person name="Liew Y.J."/>
            <person name="Baumgarten S."/>
            <person name="Simakov O."/>
            <person name="Wilson M."/>
            <person name="Piel J."/>
            <person name="Ashoor H."/>
            <person name="Bougouffa S."/>
            <person name="Bajic V.B."/>
            <person name="Ryu T."/>
            <person name="Ravasi T."/>
            <person name="Bayer T."/>
            <person name="Micklem G."/>
            <person name="Kim H."/>
            <person name="Bhak J."/>
            <person name="Lajeunesse T.C."/>
            <person name="Voolstra C.R."/>
        </authorList>
    </citation>
    <scope>NUCLEOTIDE SEQUENCE [LARGE SCALE GENOMIC DNA]</scope>
    <source>
        <strain evidence="6 7">CCMP2467</strain>
    </source>
</reference>
<keyword evidence="7" id="KW-1185">Reference proteome</keyword>
<dbReference type="GO" id="GO:0032259">
    <property type="term" value="P:methylation"/>
    <property type="evidence" value="ECO:0007669"/>
    <property type="project" value="UniProtKB-KW"/>
</dbReference>
<feature type="coiled-coil region" evidence="3">
    <location>
        <begin position="1448"/>
        <end position="1511"/>
    </location>
</feature>
<evidence type="ECO:0000256" key="4">
    <source>
        <dbReference type="SAM" id="MobiDB-lite"/>
    </source>
</evidence>
<evidence type="ECO:0000313" key="6">
    <source>
        <dbReference type="EMBL" id="OLP76976.1"/>
    </source>
</evidence>
<dbReference type="Gene3D" id="3.40.50.150">
    <property type="entry name" value="Vaccinia Virus protein VP39"/>
    <property type="match status" value="1"/>
</dbReference>
<dbReference type="GO" id="GO:0008168">
    <property type="term" value="F:methyltransferase activity"/>
    <property type="evidence" value="ECO:0007669"/>
    <property type="project" value="UniProtKB-KW"/>
</dbReference>
<protein>
    <submittedName>
        <fullName evidence="6">Putative 149 kDa protein</fullName>
    </submittedName>
</protein>
<dbReference type="Pfam" id="PF00145">
    <property type="entry name" value="DNA_methylase"/>
    <property type="match status" value="1"/>
</dbReference>
<sequence length="2016" mass="223190">MRVGQIYVCFGSVAPCYHDRSGQWEAEMPAPSHCSGVCRIAGQFAPGTNFNVAELFSGYMGGWASAAEDLPYWDVQVALDHDKSAVGCYCLNHPGQVVLNPAHLTPPMSDQSLIVCTDFENLAWTNALNYRDVNTFAVSAPCQSWSGMGTKSGTGAETGRVLVRAVQMARLLQPALVLVEQVAGFRQHPEYETFARTMQEAGFRLMASTVHDLELLSYTTRRRWFGIFMNTVHIQQWEHVGRWIHPILREKHTYQPDAHCITAMTEGQRTALTISQEEFQIMNDPALLPNWVRHAPGAQSGAMPFRVQGAGMIWPTIPASYRSSVSFSRDYLTAGGLMTWAIRDAYGDVRWASKFEAARALGFPAGTILPKTEEEGFVAVGQSISPFQAALVMCQTQEVCRQQGHSTPNQGFTEAMSALRCKQGFMDTFYIRDHGTTHEALASRLPTPTQVEIECPHCHSITNQPLLLACRKCCMVACHRCLTDECMDSHFAVVQDTTAQQELDELNRLYQPPLAGKRLFSVIRVETGFQENLDCDLAQNVGQVYLYCDLPQGSTFCKDQIMVRDDYAPQHGDVLHAIRNNRQDDACPLCLTFAMNRQLRLCLMCNRIGCALCIVDKCSRCTGGALSCRTCHERAADSHIRALHEHASLQLEHDTQPCLPEWDWTLSCDIEAEWELLTVLAYPSGRATVKRSLFHNDTHIVDTVKRMGYELPNEVQIFWGDSIKPHLHKAVEGYILVVPTDQLGQGRIPVVCRTHKGEHVKMCPPTLPLDAWTRSMLTPDERQAGYQVLYRQQVLQGTSTLTLLTGDVLTKVPPWNQQSRSLDYIEEGMHILDSVFTEPPQPLQTAGLGGSVPGTITNWCGVVMLSGAFQPLPVPFPGQTWAQWTAHLPLPDFEHIWATSNGRHLAPDQPLDGRPILLRLHARARGGGKQNGKHDSLAKKLSAHLQSKGVPGDEAANRAEAVINTVGAAAVQEAYDSMDPWRALKSVAGNRIRLVKPEELKLAKTKSSSTASNDKGPDPWSASDPWSQSRGTKETSSTTTEVPISLLPGFFLDHESQPLPILQHLIAEGKGVALLNVEETQIHASANYLLSEEELAAIVVSPTPPSTGQMPCRPISFAAKHGEQKVLLRGYIVDFGQKPAKLKEAVHRVSVELAEMATIAVEVRREYQSSWESVTKNPLRYVWSAIDGLQQVTATTWSRKYFNGRKEANADTATTWHCFAKIPANGIDQYLVQSGKGGTFLIPKSNGDISLAGHFRVIWLDHTDLDRAVTLQRTYPDILGLVRGRDTLGVRVRASDYSGTRKKIEPSWSPQGLLTDLVVEVRWSIAPLPPHTDKAAVQRIIKELNWKAVPLKQLSSTTWVVGSSATDLAPTDVFDFDNQPVLITRQNVRQANLPEQMVLAAPPASKRSLVSRFTAGRWQAPAMLSQDSAMESAPGPPVTARALMTELRDEVNQRLGDFQAQIQQTVNQVNVKVQEAHNTAASCAMETEALLQSQETRVTQLEASVQQLSSQIVTKTDLQDALKTAMELQSREIRTFLAKRSPDVTPTNDPKTQSMADGFQIFWFDKARNMKLDWSKGGRTRLTFSGDKGPIQAIVTKVAGSKIELDVPAHGGMNMKATAQQATWSTDTGYIASQIQSFWKTYWQPQRQPDMEQVADMIQCLPQIPEFDDVITALDVENAIARIPAGKARGMDGFSMLELKSFGPQEHEMLAQLFNAITKTGQWPRALLSSFVALLAKVPQPRSPKDARPITVLPTLYRLWGKIMGSRIIKALLPYLPQDLFGSVPGRSASDAAWELQTLLEQAACGADDIVGVSLDLSKAYNTIPREVVALLADKCGWPASLKRSYMAFLQSFHRFFKIHGGFHCPTHSDTGVPEGCPIAVPVMIMITFLVTKWSTADAGNARFISYVDNWTLVNTSFPRLTTSQDKVHKATSTLALLLNPDKTRAFATDPHLRQELAKFSFAGHPLQVCSTHDDLGVWFTSTLKRTSAGIHKRLEANQAKMKKTADDAVVSSEKI</sequence>
<gene>
    <name evidence="6" type="ORF">AK812_SmicGene43019</name>
</gene>
<dbReference type="PANTHER" id="PTHR19446">
    <property type="entry name" value="REVERSE TRANSCRIPTASES"/>
    <property type="match status" value="1"/>
</dbReference>
<dbReference type="OrthoDB" id="408637at2759"/>
<comment type="caution">
    <text evidence="6">The sequence shown here is derived from an EMBL/GenBank/DDBJ whole genome shotgun (WGS) entry which is preliminary data.</text>
</comment>
<keyword evidence="3" id="KW-0175">Coiled coil</keyword>
<dbReference type="Proteomes" id="UP000186817">
    <property type="component" value="Unassembled WGS sequence"/>
</dbReference>
<evidence type="ECO:0000256" key="3">
    <source>
        <dbReference type="SAM" id="Coils"/>
    </source>
</evidence>
<dbReference type="SUPFAM" id="SSF53335">
    <property type="entry name" value="S-adenosyl-L-methionine-dependent methyltransferases"/>
    <property type="match status" value="1"/>
</dbReference>
<dbReference type="EMBL" id="LSRX01001875">
    <property type="protein sequence ID" value="OLP76976.1"/>
    <property type="molecule type" value="Genomic_DNA"/>
</dbReference>
<evidence type="ECO:0000259" key="5">
    <source>
        <dbReference type="PROSITE" id="PS50878"/>
    </source>
</evidence>
<dbReference type="InterPro" id="IPR000477">
    <property type="entry name" value="RT_dom"/>
</dbReference>
<evidence type="ECO:0000256" key="1">
    <source>
        <dbReference type="ARBA" id="ARBA00022603"/>
    </source>
</evidence>